<reference evidence="6 7" key="1">
    <citation type="submission" date="2016-05" db="EMBL/GenBank/DDBJ databases">
        <title>Nuclear genome of Blastocystis sp. subtype 1 NandII.</title>
        <authorList>
            <person name="Gentekaki E."/>
            <person name="Curtis B."/>
            <person name="Stairs C."/>
            <person name="Eme L."/>
            <person name="Herman E."/>
            <person name="Klimes V."/>
            <person name="Arias M.C."/>
            <person name="Elias M."/>
            <person name="Hilliou F."/>
            <person name="Klute M."/>
            <person name="Malik S.-B."/>
            <person name="Pightling A."/>
            <person name="Rachubinski R."/>
            <person name="Salas D."/>
            <person name="Schlacht A."/>
            <person name="Suga H."/>
            <person name="Archibald J."/>
            <person name="Ball S.G."/>
            <person name="Clark G."/>
            <person name="Dacks J."/>
            <person name="Van Der Giezen M."/>
            <person name="Tsaousis A."/>
            <person name="Roger A."/>
        </authorList>
    </citation>
    <scope>NUCLEOTIDE SEQUENCE [LARGE SCALE GENOMIC DNA]</scope>
    <source>
        <strain evidence="7">ATCC 50177 / NandII</strain>
    </source>
</reference>
<dbReference type="InterPro" id="IPR000719">
    <property type="entry name" value="Prot_kinase_dom"/>
</dbReference>
<evidence type="ECO:0000313" key="6">
    <source>
        <dbReference type="EMBL" id="OAO17999.1"/>
    </source>
</evidence>
<dbReference type="InterPro" id="IPR011009">
    <property type="entry name" value="Kinase-like_dom_sf"/>
</dbReference>
<proteinExistence type="predicted"/>
<dbReference type="PROSITE" id="PS50011">
    <property type="entry name" value="PROTEIN_KINASE_DOM"/>
    <property type="match status" value="1"/>
</dbReference>
<dbReference type="PANTHER" id="PTHR48012:SF2">
    <property type="entry name" value="STERILE20-LIKE KINASE, ISOFORM B"/>
    <property type="match status" value="1"/>
</dbReference>
<dbReference type="STRING" id="478820.A0A196SQE2"/>
<dbReference type="GO" id="GO:0005737">
    <property type="term" value="C:cytoplasm"/>
    <property type="evidence" value="ECO:0007669"/>
    <property type="project" value="TreeGrafter"/>
</dbReference>
<dbReference type="SMART" id="SM00220">
    <property type="entry name" value="S_TKc"/>
    <property type="match status" value="1"/>
</dbReference>
<dbReference type="AlphaFoldDB" id="A0A196SQE2"/>
<dbReference type="GO" id="GO:0005524">
    <property type="term" value="F:ATP binding"/>
    <property type="evidence" value="ECO:0007669"/>
    <property type="project" value="UniProtKB-UniRule"/>
</dbReference>
<evidence type="ECO:0000256" key="3">
    <source>
        <dbReference type="ARBA" id="ARBA00022840"/>
    </source>
</evidence>
<dbReference type="SUPFAM" id="SSF52058">
    <property type="entry name" value="L domain-like"/>
    <property type="match status" value="1"/>
</dbReference>
<keyword evidence="3 4" id="KW-0067">ATP-binding</keyword>
<dbReference type="Proteomes" id="UP000078348">
    <property type="component" value="Unassembled WGS sequence"/>
</dbReference>
<comment type="caution">
    <text evidence="6">The sequence shown here is derived from an EMBL/GenBank/DDBJ whole genome shotgun (WGS) entry which is preliminary data.</text>
</comment>
<sequence>MRKETVCDYVLVDRIGKGAFGEVFKAQKPPNKEYFAIKKLGAGLGGEYTENEINLLKKCTSKFIDIKPPNLLVSETGLIKLGDFGLAAKLNHSYSVRPTSCGTSWYMAPEVYDGKTQLKSDIWSLGISLIELAEAKNPYADCTSVMVMKRVCMEDPPSLSSSKWSSAFVSFVNRCLQFDVEKRASVNELLEHSFVRDSVERILEEGASFLLFNLTKRIRSLPASSPKSSVTISPETEINYCGSNPRFVVKNDDSRMKLHAGVEDVELMAHVWNSISQCDFGVCPRLKQLVIGDDCLQCVKGLALVGLGMLTKVEIGSECCRKGEGVLDIRDCAGLTEVRIGKGSCIGWSAFMLKNCPVTKLVIDSGCFSQREGRFEVSDCKELVKMLIGSDCFTEWSECAFKNSELVELSFGDGCFLNLKQFVVGGMSKLKKLNHVKSVKLIGLPELEKVIVGEKCFCNPGDKEVPQGSFQLKECKQLKELRIGCLSFADYSECDMQDLDALETVVIGNAKKSSCCFYWSDLELRGGNPLLQ</sequence>
<dbReference type="EC" id="2.7.11.1" evidence="1"/>
<dbReference type="GO" id="GO:0004674">
    <property type="term" value="F:protein serine/threonine kinase activity"/>
    <property type="evidence" value="ECO:0007669"/>
    <property type="project" value="UniProtKB-KW"/>
</dbReference>
<feature type="domain" description="Protein kinase" evidence="5">
    <location>
        <begin position="1"/>
        <end position="195"/>
    </location>
</feature>
<dbReference type="SUPFAM" id="SSF56112">
    <property type="entry name" value="Protein kinase-like (PK-like)"/>
    <property type="match status" value="1"/>
</dbReference>
<dbReference type="InterPro" id="IPR017441">
    <property type="entry name" value="Protein_kinase_ATP_BS"/>
</dbReference>
<evidence type="ECO:0000259" key="5">
    <source>
        <dbReference type="PROSITE" id="PS50011"/>
    </source>
</evidence>
<protein>
    <recommendedName>
        <fullName evidence="1">non-specific serine/threonine protein kinase</fullName>
        <ecNumber evidence="1">2.7.11.1</ecNumber>
    </recommendedName>
</protein>
<keyword evidence="7" id="KW-1185">Reference proteome</keyword>
<name>A0A196SQE2_BLAHN</name>
<dbReference type="Pfam" id="PF00069">
    <property type="entry name" value="Pkinase"/>
    <property type="match status" value="1"/>
</dbReference>
<evidence type="ECO:0000256" key="1">
    <source>
        <dbReference type="ARBA" id="ARBA00012513"/>
    </source>
</evidence>
<evidence type="ECO:0000256" key="2">
    <source>
        <dbReference type="ARBA" id="ARBA00022741"/>
    </source>
</evidence>
<organism evidence="6 7">
    <name type="scientific">Blastocystis sp. subtype 1 (strain ATCC 50177 / NandII)</name>
    <dbReference type="NCBI Taxonomy" id="478820"/>
    <lineage>
        <taxon>Eukaryota</taxon>
        <taxon>Sar</taxon>
        <taxon>Stramenopiles</taxon>
        <taxon>Bigyra</taxon>
        <taxon>Opalozoa</taxon>
        <taxon>Opalinata</taxon>
        <taxon>Blastocystidae</taxon>
        <taxon>Blastocystis</taxon>
    </lineage>
</organism>
<gene>
    <name evidence="6" type="ORF">AV274_0242</name>
</gene>
<accession>A0A196SQE2</accession>
<keyword evidence="6" id="KW-0808">Transferase</keyword>
<dbReference type="Gene3D" id="1.10.510.10">
    <property type="entry name" value="Transferase(Phosphotransferase) domain 1"/>
    <property type="match status" value="1"/>
</dbReference>
<dbReference type="PROSITE" id="PS00107">
    <property type="entry name" value="PROTEIN_KINASE_ATP"/>
    <property type="match status" value="1"/>
</dbReference>
<feature type="binding site" evidence="4">
    <location>
        <position position="39"/>
    </location>
    <ligand>
        <name>ATP</name>
        <dbReference type="ChEBI" id="CHEBI:30616"/>
    </ligand>
</feature>
<dbReference type="PANTHER" id="PTHR48012">
    <property type="entry name" value="STERILE20-LIKE KINASE, ISOFORM B-RELATED"/>
    <property type="match status" value="1"/>
</dbReference>
<dbReference type="Gene3D" id="3.80.10.10">
    <property type="entry name" value="Ribonuclease Inhibitor"/>
    <property type="match status" value="1"/>
</dbReference>
<evidence type="ECO:0000256" key="4">
    <source>
        <dbReference type="PROSITE-ProRule" id="PRU10141"/>
    </source>
</evidence>
<dbReference type="EMBL" id="LXWW01000011">
    <property type="protein sequence ID" value="OAO17999.1"/>
    <property type="molecule type" value="Genomic_DNA"/>
</dbReference>
<dbReference type="InterPro" id="IPR050629">
    <property type="entry name" value="STE20/SPS1-PAK"/>
</dbReference>
<dbReference type="InterPro" id="IPR032675">
    <property type="entry name" value="LRR_dom_sf"/>
</dbReference>
<keyword evidence="2 4" id="KW-0547">Nucleotide-binding</keyword>
<keyword evidence="6" id="KW-0418">Kinase</keyword>
<dbReference type="Gene3D" id="3.30.200.20">
    <property type="entry name" value="Phosphorylase Kinase, domain 1"/>
    <property type="match status" value="1"/>
</dbReference>
<evidence type="ECO:0000313" key="7">
    <source>
        <dbReference type="Proteomes" id="UP000078348"/>
    </source>
</evidence>